<dbReference type="Pfam" id="PF13953">
    <property type="entry name" value="PapC_C"/>
    <property type="match status" value="1"/>
</dbReference>
<evidence type="ECO:0000256" key="5">
    <source>
        <dbReference type="ARBA" id="ARBA00022692"/>
    </source>
</evidence>
<evidence type="ECO:0000256" key="1">
    <source>
        <dbReference type="ARBA" id="ARBA00004571"/>
    </source>
</evidence>
<proteinExistence type="inferred from homology"/>
<dbReference type="Gene3D" id="2.60.40.3110">
    <property type="match status" value="1"/>
</dbReference>
<dbReference type="InterPro" id="IPR000015">
    <property type="entry name" value="Fimb_usher"/>
</dbReference>
<name>A0A2S3WFZ1_PSEPU</name>
<feature type="domain" description="PapC-like C-terminal" evidence="10">
    <location>
        <begin position="741"/>
        <end position="800"/>
    </location>
</feature>
<dbReference type="InterPro" id="IPR025885">
    <property type="entry name" value="PapC_N"/>
</dbReference>
<evidence type="ECO:0000259" key="10">
    <source>
        <dbReference type="Pfam" id="PF13953"/>
    </source>
</evidence>
<dbReference type="Gene3D" id="2.60.40.2070">
    <property type="match status" value="1"/>
</dbReference>
<dbReference type="Pfam" id="PF13954">
    <property type="entry name" value="PapC_N"/>
    <property type="match status" value="1"/>
</dbReference>
<evidence type="ECO:0000256" key="9">
    <source>
        <dbReference type="SAM" id="SignalP"/>
    </source>
</evidence>
<feature type="chain" id="PRO_5015397459" description="Fimbrial biogenesis outer membrane usher protein" evidence="9">
    <location>
        <begin position="25"/>
        <end position="822"/>
    </location>
</feature>
<keyword evidence="4" id="KW-1134">Transmembrane beta strand</keyword>
<keyword evidence="6 9" id="KW-0732">Signal</keyword>
<comment type="subcellular location">
    <subcellularLocation>
        <location evidence="1">Cell outer membrane</location>
        <topology evidence="1">Multi-pass membrane protein</topology>
    </subcellularLocation>
</comment>
<dbReference type="SUPFAM" id="SSF141729">
    <property type="entry name" value="FimD N-terminal domain-like"/>
    <property type="match status" value="1"/>
</dbReference>
<dbReference type="InterPro" id="IPR025949">
    <property type="entry name" value="PapC-like_C"/>
</dbReference>
<evidence type="ECO:0000256" key="4">
    <source>
        <dbReference type="ARBA" id="ARBA00022452"/>
    </source>
</evidence>
<dbReference type="RefSeq" id="WP_103437814.1">
    <property type="nucleotide sequence ID" value="NZ_MIND01000018.1"/>
</dbReference>
<comment type="similarity">
    <text evidence="2">Belongs to the fimbrial export usher family.</text>
</comment>
<evidence type="ECO:0000256" key="2">
    <source>
        <dbReference type="ARBA" id="ARBA00008064"/>
    </source>
</evidence>
<feature type="domain" description="PapC N-terminal" evidence="11">
    <location>
        <begin position="26"/>
        <end position="171"/>
    </location>
</feature>
<keyword evidence="8" id="KW-0998">Cell outer membrane</keyword>
<dbReference type="InterPro" id="IPR042186">
    <property type="entry name" value="FimD_plug_dom"/>
</dbReference>
<keyword evidence="7" id="KW-0472">Membrane</keyword>
<dbReference type="GO" id="GO:0009297">
    <property type="term" value="P:pilus assembly"/>
    <property type="evidence" value="ECO:0007669"/>
    <property type="project" value="InterPro"/>
</dbReference>
<dbReference type="PANTHER" id="PTHR30451">
    <property type="entry name" value="OUTER MEMBRANE USHER PROTEIN"/>
    <property type="match status" value="1"/>
</dbReference>
<dbReference type="Gene3D" id="2.60.40.2610">
    <property type="entry name" value="Outer membrane usher protein FimD, plug domain"/>
    <property type="match status" value="1"/>
</dbReference>
<dbReference type="InterPro" id="IPR043142">
    <property type="entry name" value="PapC-like_C_sf"/>
</dbReference>
<comment type="caution">
    <text evidence="12">The sequence shown here is derived from an EMBL/GenBank/DDBJ whole genome shotgun (WGS) entry which is preliminary data.</text>
</comment>
<protein>
    <recommendedName>
        <fullName evidence="14">Fimbrial biogenesis outer membrane usher protein</fullName>
    </recommendedName>
</protein>
<accession>A0A2S3WFZ1</accession>
<evidence type="ECO:0008006" key="14">
    <source>
        <dbReference type="Google" id="ProtNLM"/>
    </source>
</evidence>
<reference evidence="12 13" key="2">
    <citation type="submission" date="2018-03" db="EMBL/GenBank/DDBJ databases">
        <title>Draft genome of Pseudomonas putida strain KT-27.</title>
        <authorList>
            <person name="Yoshizawa S."/>
            <person name="Khan N.H."/>
            <person name="Nishimura M."/>
            <person name="Chiura H.X."/>
            <person name="Ogura Y."/>
            <person name="Hayashi T."/>
            <person name="Kogure K."/>
        </authorList>
    </citation>
    <scope>NUCLEOTIDE SEQUENCE [LARGE SCALE GENOMIC DNA]</scope>
    <source>
        <strain evidence="12 13">KT-27</strain>
    </source>
</reference>
<sequence>MKSWITSCGLTVLASCLATRLTFAVEFEAGFLRPGTSLDLQRYENDQSVPETEVTLDITLNQRWLGRHSVLLRRQALNLQASPCYSASLLQALGVDRGQLPAGAVEALADTSACLSLPALQLSASEDLNFAELRLHLEVAQQALLRQPHGYLPPSTWESGVTAGFIDYRLNLFQQQDLQQHSSSRQGYLGVRAGVNTGAWYWRHEGSWQATSDGRSHYLPAASWVRRDIPSWSAQFTAGDGHSAGDVFETSAFRGLQVSSDERMLPQSMRGFAPVVRGVANSTALLSIRQGGVLLHESTVPPGPFEIEDMYASGINQDLQVSLREADGSVRSFTIPYQAAPLALRPGAHRFELNGGVWRDGQGDTGPGFVQGSWQQGLNNQLSVHGGGWLSDDYLASAVGAAINSHFGAFGLTAYLSRSAPHPGPTLQGQALRWSWRHRFESSATDLGLSLTQTDSAGYQTFNDFAFARADGRSDQARWRASASLNQDLGPGGGRLNFSAISSQRWLGQGTTTGYNLGYHNAYREMGYGLNLSREQRADGLAVNSLTFTVSAPLGERRSGSISSGLSLDSEGQSSASLRWSATAGEDDQWRYGLAAVRQGGVDSATGLDADLLRRSAAGELSGSLASRPGHRQAALGIRGALVAHAGGVIAAPALGESFAIVRAPGAASARIAQHPYIRLDSRGYAVTPALTPYSVNTVELDPRGMTDQVELQLTAQSLVPRAGAVGYLEFATRSGRPWILEARREYGQALPFGAQVTDVHGTELGLVGQGSRLHLRSDDQQATLDVTWGSAAGQRCRIEQRTEVPAQALVAVCLAHPEDQA</sequence>
<reference evidence="12 13" key="1">
    <citation type="submission" date="2016-08" db="EMBL/GenBank/DDBJ databases">
        <authorList>
            <person name="Seilhamer J.J."/>
        </authorList>
    </citation>
    <scope>NUCLEOTIDE SEQUENCE [LARGE SCALE GENOMIC DNA]</scope>
    <source>
        <strain evidence="12 13">KT-27</strain>
    </source>
</reference>
<dbReference type="GO" id="GO:0015473">
    <property type="term" value="F:fimbrial usher porin activity"/>
    <property type="evidence" value="ECO:0007669"/>
    <property type="project" value="InterPro"/>
</dbReference>
<feature type="signal peptide" evidence="9">
    <location>
        <begin position="1"/>
        <end position="24"/>
    </location>
</feature>
<dbReference type="Gene3D" id="3.10.20.410">
    <property type="match status" value="1"/>
</dbReference>
<dbReference type="InterPro" id="IPR037224">
    <property type="entry name" value="PapC_N_sf"/>
</dbReference>
<keyword evidence="5" id="KW-0812">Transmembrane</keyword>
<evidence type="ECO:0000259" key="11">
    <source>
        <dbReference type="Pfam" id="PF13954"/>
    </source>
</evidence>
<evidence type="ECO:0000313" key="12">
    <source>
        <dbReference type="EMBL" id="POF89801.1"/>
    </source>
</evidence>
<evidence type="ECO:0000256" key="7">
    <source>
        <dbReference type="ARBA" id="ARBA00023136"/>
    </source>
</evidence>
<gene>
    <name evidence="12" type="ORF">BGP80_18275</name>
</gene>
<dbReference type="PANTHER" id="PTHR30451:SF20">
    <property type="entry name" value="FIMBRIAE USHER"/>
    <property type="match status" value="1"/>
</dbReference>
<organism evidence="12 13">
    <name type="scientific">Pseudomonas putida</name>
    <name type="common">Arthrobacter siderocapsulatus</name>
    <dbReference type="NCBI Taxonomy" id="303"/>
    <lineage>
        <taxon>Bacteria</taxon>
        <taxon>Pseudomonadati</taxon>
        <taxon>Pseudomonadota</taxon>
        <taxon>Gammaproteobacteria</taxon>
        <taxon>Pseudomonadales</taxon>
        <taxon>Pseudomonadaceae</taxon>
        <taxon>Pseudomonas</taxon>
    </lineage>
</organism>
<evidence type="ECO:0000256" key="6">
    <source>
        <dbReference type="ARBA" id="ARBA00022729"/>
    </source>
</evidence>
<dbReference type="AlphaFoldDB" id="A0A2S3WFZ1"/>
<evidence type="ECO:0000313" key="13">
    <source>
        <dbReference type="Proteomes" id="UP000237194"/>
    </source>
</evidence>
<dbReference type="EMBL" id="MIND01000018">
    <property type="protein sequence ID" value="POF89801.1"/>
    <property type="molecule type" value="Genomic_DNA"/>
</dbReference>
<evidence type="ECO:0000256" key="8">
    <source>
        <dbReference type="ARBA" id="ARBA00023237"/>
    </source>
</evidence>
<dbReference type="GO" id="GO:0009279">
    <property type="term" value="C:cell outer membrane"/>
    <property type="evidence" value="ECO:0007669"/>
    <property type="project" value="UniProtKB-SubCell"/>
</dbReference>
<dbReference type="Pfam" id="PF00577">
    <property type="entry name" value="Usher"/>
    <property type="match status" value="1"/>
</dbReference>
<keyword evidence="3" id="KW-0813">Transport</keyword>
<dbReference type="PROSITE" id="PS51257">
    <property type="entry name" value="PROKAR_LIPOPROTEIN"/>
    <property type="match status" value="1"/>
</dbReference>
<evidence type="ECO:0000256" key="3">
    <source>
        <dbReference type="ARBA" id="ARBA00022448"/>
    </source>
</evidence>
<dbReference type="Proteomes" id="UP000237194">
    <property type="component" value="Unassembled WGS sequence"/>
</dbReference>